<evidence type="ECO:0000313" key="2">
    <source>
        <dbReference type="EMBL" id="KAJ6982167.1"/>
    </source>
</evidence>
<dbReference type="AlphaFoldDB" id="A0AAD6MB89"/>
<protein>
    <submittedName>
        <fullName evidence="2">Uncharacterized protein</fullName>
    </submittedName>
</protein>
<feature type="chain" id="PRO_5042142783" evidence="1">
    <location>
        <begin position="21"/>
        <end position="65"/>
    </location>
</feature>
<gene>
    <name evidence="2" type="ORF">NC653_025321</name>
</gene>
<reference evidence="2" key="1">
    <citation type="journal article" date="2023" name="Mol. Ecol. Resour.">
        <title>Chromosome-level genome assembly of a triploid poplar Populus alba 'Berolinensis'.</title>
        <authorList>
            <person name="Chen S."/>
            <person name="Yu Y."/>
            <person name="Wang X."/>
            <person name="Wang S."/>
            <person name="Zhang T."/>
            <person name="Zhou Y."/>
            <person name="He R."/>
            <person name="Meng N."/>
            <person name="Wang Y."/>
            <person name="Liu W."/>
            <person name="Liu Z."/>
            <person name="Liu J."/>
            <person name="Guo Q."/>
            <person name="Huang H."/>
            <person name="Sederoff R.R."/>
            <person name="Wang G."/>
            <person name="Qu G."/>
            <person name="Chen S."/>
        </authorList>
    </citation>
    <scope>NUCLEOTIDE SEQUENCE</scope>
    <source>
        <strain evidence="2">SC-2020</strain>
    </source>
</reference>
<keyword evidence="3" id="KW-1185">Reference proteome</keyword>
<evidence type="ECO:0000256" key="1">
    <source>
        <dbReference type="SAM" id="SignalP"/>
    </source>
</evidence>
<sequence length="65" mass="8068">MLLTSLMFLFLPQLLPISFSHPGQYLDVLIQFLHRRRWEIRYLHLFWSSLRAYLNIDRIEWQYGN</sequence>
<dbReference type="Proteomes" id="UP001164929">
    <property type="component" value="Chromosome 10"/>
</dbReference>
<keyword evidence="1" id="KW-0732">Signal</keyword>
<comment type="caution">
    <text evidence="2">The sequence shown here is derived from an EMBL/GenBank/DDBJ whole genome shotgun (WGS) entry which is preliminary data.</text>
</comment>
<evidence type="ECO:0000313" key="3">
    <source>
        <dbReference type="Proteomes" id="UP001164929"/>
    </source>
</evidence>
<organism evidence="2 3">
    <name type="scientific">Populus alba x Populus x berolinensis</name>
    <dbReference type="NCBI Taxonomy" id="444605"/>
    <lineage>
        <taxon>Eukaryota</taxon>
        <taxon>Viridiplantae</taxon>
        <taxon>Streptophyta</taxon>
        <taxon>Embryophyta</taxon>
        <taxon>Tracheophyta</taxon>
        <taxon>Spermatophyta</taxon>
        <taxon>Magnoliopsida</taxon>
        <taxon>eudicotyledons</taxon>
        <taxon>Gunneridae</taxon>
        <taxon>Pentapetalae</taxon>
        <taxon>rosids</taxon>
        <taxon>fabids</taxon>
        <taxon>Malpighiales</taxon>
        <taxon>Salicaceae</taxon>
        <taxon>Saliceae</taxon>
        <taxon>Populus</taxon>
    </lineage>
</organism>
<proteinExistence type="predicted"/>
<accession>A0AAD6MB89</accession>
<dbReference type="EMBL" id="JAQIZT010000010">
    <property type="protein sequence ID" value="KAJ6982167.1"/>
    <property type="molecule type" value="Genomic_DNA"/>
</dbReference>
<feature type="signal peptide" evidence="1">
    <location>
        <begin position="1"/>
        <end position="20"/>
    </location>
</feature>
<name>A0AAD6MB89_9ROSI</name>